<dbReference type="InterPro" id="IPR038029">
    <property type="entry name" value="GbiG_N_sf"/>
</dbReference>
<dbReference type="InterPro" id="IPR021744">
    <property type="entry name" value="CbiG_N"/>
</dbReference>
<evidence type="ECO:0000313" key="4">
    <source>
        <dbReference type="Proteomes" id="UP000596977"/>
    </source>
</evidence>
<dbReference type="RefSeq" id="WP_127073330.1">
    <property type="nucleotide sequence ID" value="NZ_BMKB01000001.1"/>
</dbReference>
<comment type="caution">
    <text evidence="3">The sequence shown here is derived from an EMBL/GenBank/DDBJ whole genome shotgun (WGS) entry which is preliminary data.</text>
</comment>
<dbReference type="PANTHER" id="PTHR37477">
    <property type="entry name" value="COBALT-PRECORRIN-5A HYDROLASE"/>
    <property type="match status" value="1"/>
</dbReference>
<organism evidence="3 4">
    <name type="scientific">Pelagibacterium lentulum</name>
    <dbReference type="NCBI Taxonomy" id="2029865"/>
    <lineage>
        <taxon>Bacteria</taxon>
        <taxon>Pseudomonadati</taxon>
        <taxon>Pseudomonadota</taxon>
        <taxon>Alphaproteobacteria</taxon>
        <taxon>Hyphomicrobiales</taxon>
        <taxon>Devosiaceae</taxon>
        <taxon>Pelagibacterium</taxon>
    </lineage>
</organism>
<keyword evidence="4" id="KW-1185">Reference proteome</keyword>
<evidence type="ECO:0000259" key="2">
    <source>
        <dbReference type="Pfam" id="PF11760"/>
    </source>
</evidence>
<dbReference type="Pfam" id="PF11760">
    <property type="entry name" value="CbiG_N"/>
    <property type="match status" value="1"/>
</dbReference>
<gene>
    <name evidence="3" type="ORF">GCM10011499_06440</name>
</gene>
<dbReference type="InterPro" id="IPR036518">
    <property type="entry name" value="CobE/GbiG_C_sf"/>
</dbReference>
<evidence type="ECO:0000259" key="1">
    <source>
        <dbReference type="Pfam" id="PF01890"/>
    </source>
</evidence>
<reference evidence="3 4" key="1">
    <citation type="journal article" date="2014" name="Int. J. Syst. Evol. Microbiol.">
        <title>Complete genome sequence of Corynebacterium casei LMG S-19264T (=DSM 44701T), isolated from a smear-ripened cheese.</title>
        <authorList>
            <consortium name="US DOE Joint Genome Institute (JGI-PGF)"/>
            <person name="Walter F."/>
            <person name="Albersmeier A."/>
            <person name="Kalinowski J."/>
            <person name="Ruckert C."/>
        </authorList>
    </citation>
    <scope>NUCLEOTIDE SEQUENCE [LARGE SCALE GENOMIC DNA]</scope>
    <source>
        <strain evidence="3 4">CGMCC 1.15896</strain>
    </source>
</reference>
<dbReference type="EMBL" id="BMKB01000001">
    <property type="protein sequence ID" value="GGA39676.1"/>
    <property type="molecule type" value="Genomic_DNA"/>
</dbReference>
<proteinExistence type="predicted"/>
<dbReference type="OrthoDB" id="9772960at2"/>
<dbReference type="AlphaFoldDB" id="A0A916VUL5"/>
<dbReference type="Gene3D" id="3.40.50.11220">
    <property type="match status" value="1"/>
</dbReference>
<name>A0A916VUL5_9HYPH</name>
<evidence type="ECO:0000313" key="3">
    <source>
        <dbReference type="EMBL" id="GGA39676.1"/>
    </source>
</evidence>
<sequence>MKTPLVFSMGPKGDEIARHVAQLLASPVHMCGTGREDAAVLVSKAYAARTPIIGVCAAGVLIRLIGTDIGEKVSEPPVVAVSADGKMAVPLLGSHRGANALARWIAEGFRGTAAITSFSDTLYDFALDDLPPGYVLANPQALRPVMAALLNGEKLCVSGSSGWLSLAGYPVDPQGSQKLIITEKIYAGPELVIHPQNLVVGLGFASSAAPEEVIALIEQALAAENLSPAAISALATLDGLASHPALLATAEHFSRPIRVFPKRMLVAEQKRLATPSVSVEDKTGLAGVCEAIALKAGAILVPKQKSSYATCAIGRADTPILPDQFGKPA</sequence>
<dbReference type="SUPFAM" id="SSF159672">
    <property type="entry name" value="CbiG N-terminal domain-like"/>
    <property type="match status" value="1"/>
</dbReference>
<dbReference type="PANTHER" id="PTHR37477:SF1">
    <property type="entry name" value="COBALT-PRECORRIN-5A HYDROLASE"/>
    <property type="match status" value="1"/>
</dbReference>
<feature type="domain" description="Cobalamin synthesis G N-terminal" evidence="2">
    <location>
        <begin position="42"/>
        <end position="120"/>
    </location>
</feature>
<dbReference type="Pfam" id="PF01890">
    <property type="entry name" value="CbiG_C"/>
    <property type="match status" value="1"/>
</dbReference>
<feature type="domain" description="CobE/GbiG C-terminal" evidence="1">
    <location>
        <begin position="198"/>
        <end position="313"/>
    </location>
</feature>
<dbReference type="InterPro" id="IPR002750">
    <property type="entry name" value="CobE/GbiG_C"/>
</dbReference>
<dbReference type="InterPro" id="IPR052553">
    <property type="entry name" value="CbiG_hydrolase"/>
</dbReference>
<dbReference type="SUPFAM" id="SSF159664">
    <property type="entry name" value="CobE/GbiG C-terminal domain-like"/>
    <property type="match status" value="1"/>
</dbReference>
<protein>
    <recommendedName>
        <fullName evidence="5">Cobalamin biosynthesis protein CbiG</fullName>
    </recommendedName>
</protein>
<dbReference type="Proteomes" id="UP000596977">
    <property type="component" value="Unassembled WGS sequence"/>
</dbReference>
<evidence type="ECO:0008006" key="5">
    <source>
        <dbReference type="Google" id="ProtNLM"/>
    </source>
</evidence>
<accession>A0A916VUL5</accession>
<dbReference type="Gene3D" id="3.30.420.180">
    <property type="entry name" value="CobE/GbiG C-terminal domain"/>
    <property type="match status" value="1"/>
</dbReference>
<dbReference type="GO" id="GO:0009236">
    <property type="term" value="P:cobalamin biosynthetic process"/>
    <property type="evidence" value="ECO:0007669"/>
    <property type="project" value="InterPro"/>
</dbReference>